<organism evidence="2 3">
    <name type="scientific">Camellia sinensis</name>
    <name type="common">Tea plant</name>
    <name type="synonym">Thea sinensis</name>
    <dbReference type="NCBI Taxonomy" id="4442"/>
    <lineage>
        <taxon>Eukaryota</taxon>
        <taxon>Viridiplantae</taxon>
        <taxon>Streptophyta</taxon>
        <taxon>Embryophyta</taxon>
        <taxon>Tracheophyta</taxon>
        <taxon>Spermatophyta</taxon>
        <taxon>Magnoliopsida</taxon>
        <taxon>eudicotyledons</taxon>
        <taxon>Gunneridae</taxon>
        <taxon>Pentapetalae</taxon>
        <taxon>asterids</taxon>
        <taxon>Ericales</taxon>
        <taxon>Theaceae</taxon>
        <taxon>Camellia</taxon>
    </lineage>
</organism>
<keyword evidence="3" id="KW-1185">Reference proteome</keyword>
<gene>
    <name evidence="2" type="ORF">HYC85_010299</name>
</gene>
<reference evidence="3" key="1">
    <citation type="journal article" date="2020" name="Nat. Commun.">
        <title>Genome assembly of wild tea tree DASZ reveals pedigree and selection history of tea varieties.</title>
        <authorList>
            <person name="Zhang W."/>
            <person name="Zhang Y."/>
            <person name="Qiu H."/>
            <person name="Guo Y."/>
            <person name="Wan H."/>
            <person name="Zhang X."/>
            <person name="Scossa F."/>
            <person name="Alseekh S."/>
            <person name="Zhang Q."/>
            <person name="Wang P."/>
            <person name="Xu L."/>
            <person name="Schmidt M.H."/>
            <person name="Jia X."/>
            <person name="Li D."/>
            <person name="Zhu A."/>
            <person name="Guo F."/>
            <person name="Chen W."/>
            <person name="Ni D."/>
            <person name="Usadel B."/>
            <person name="Fernie A.R."/>
            <person name="Wen W."/>
        </authorList>
    </citation>
    <scope>NUCLEOTIDE SEQUENCE [LARGE SCALE GENOMIC DNA]</scope>
    <source>
        <strain evidence="3">cv. G240</strain>
    </source>
</reference>
<dbReference type="PANTHER" id="PTHR11034">
    <property type="entry name" value="N-MYC DOWNSTREAM REGULATED"/>
    <property type="match status" value="1"/>
</dbReference>
<dbReference type="InterPro" id="IPR029058">
    <property type="entry name" value="AB_hydrolase_fold"/>
</dbReference>
<evidence type="ECO:0000256" key="1">
    <source>
        <dbReference type="ARBA" id="ARBA00005598"/>
    </source>
</evidence>
<protein>
    <recommendedName>
        <fullName evidence="4">Pollen-specific protein SF21</fullName>
    </recommendedName>
</protein>
<dbReference type="Pfam" id="PF03096">
    <property type="entry name" value="Ndr"/>
    <property type="match status" value="1"/>
</dbReference>
<reference evidence="2 3" key="2">
    <citation type="submission" date="2020-07" db="EMBL/GenBank/DDBJ databases">
        <title>Genome assembly of wild tea tree DASZ reveals pedigree and selection history of tea varieties.</title>
        <authorList>
            <person name="Zhang W."/>
        </authorList>
    </citation>
    <scope>NUCLEOTIDE SEQUENCE [LARGE SCALE GENOMIC DNA]</scope>
    <source>
        <strain evidence="3">cv. G240</strain>
        <tissue evidence="2">Leaf</tissue>
    </source>
</reference>
<dbReference type="Proteomes" id="UP000593564">
    <property type="component" value="Unassembled WGS sequence"/>
</dbReference>
<name>A0A7J7HIG3_CAMSI</name>
<dbReference type="InterPro" id="IPR004142">
    <property type="entry name" value="NDRG"/>
</dbReference>
<dbReference type="Gene3D" id="3.40.50.1820">
    <property type="entry name" value="alpha/beta hydrolase"/>
    <property type="match status" value="1"/>
</dbReference>
<evidence type="ECO:0000313" key="2">
    <source>
        <dbReference type="EMBL" id="KAF5952355.1"/>
    </source>
</evidence>
<proteinExistence type="inferred from homology"/>
<comment type="similarity">
    <text evidence="1">Belongs to the NDRG family.</text>
</comment>
<dbReference type="SUPFAM" id="SSF53474">
    <property type="entry name" value="alpha/beta-Hydrolases"/>
    <property type="match status" value="1"/>
</dbReference>
<comment type="caution">
    <text evidence="2">The sequence shown here is derived from an EMBL/GenBank/DDBJ whole genome shotgun (WGS) entry which is preliminary data.</text>
</comment>
<sequence>MEDEEQGSSRLLHCCSYKEQVMGDSTDSVSIDIDMMPLGGKECLVKTSKGSITVLVCGDQEKPALITYPDVALNYMSCFQGLFFSPDSASLLLHNFCIYHIDAPGHELGAAVIPSDVPLLSVDDLADQVAEVVDFFGLKEVFCLGVTAGAYILTLFAMKYRERVRGLILVSPVCKAPSWTEWLYNKVLLNLLYFYGMCGLLKECLLHRYFSKLLDERQSLNVMRFLQAMNERHDLTEGLKKLPCKTLIFVGDCSPFHTESVQSCGSLVTEEHPYAMLIPIEFFLMGFGLYRQQLPLSAASSNGSNPAKPPSVTYSCIAPELLSPESLGIKLKPIKTRATIEI</sequence>
<evidence type="ECO:0008006" key="4">
    <source>
        <dbReference type="Google" id="ProtNLM"/>
    </source>
</evidence>
<dbReference type="AlphaFoldDB" id="A0A7J7HIG3"/>
<dbReference type="EMBL" id="JACBKZ010000004">
    <property type="protein sequence ID" value="KAF5952355.1"/>
    <property type="molecule type" value="Genomic_DNA"/>
</dbReference>
<accession>A0A7J7HIG3</accession>
<evidence type="ECO:0000313" key="3">
    <source>
        <dbReference type="Proteomes" id="UP000593564"/>
    </source>
</evidence>